<sequence>MSDDKTNRGEGDRSRVAGGEDYEVEYFARKHGISVEQARKLIDTHGNDRETLDREAEKLKASAH</sequence>
<comment type="caution">
    <text evidence="2">The sequence shown here is derived from an EMBL/GenBank/DDBJ whole genome shotgun (WGS) entry which is preliminary data.</text>
</comment>
<evidence type="ECO:0000313" key="3">
    <source>
        <dbReference type="Proteomes" id="UP000570166"/>
    </source>
</evidence>
<proteinExistence type="predicted"/>
<name>A0A838L769_9SPHN</name>
<dbReference type="Pfam" id="PF12244">
    <property type="entry name" value="DUF3606"/>
    <property type="match status" value="1"/>
</dbReference>
<keyword evidence="3" id="KW-1185">Reference proteome</keyword>
<dbReference type="InterPro" id="IPR022037">
    <property type="entry name" value="DUF3606"/>
</dbReference>
<feature type="compositionally biased region" description="Basic and acidic residues" evidence="1">
    <location>
        <begin position="1"/>
        <end position="15"/>
    </location>
</feature>
<reference evidence="2 3" key="1">
    <citation type="submission" date="2020-07" db="EMBL/GenBank/DDBJ databases">
        <authorList>
            <person name="Sun Q."/>
        </authorList>
    </citation>
    <scope>NUCLEOTIDE SEQUENCE [LARGE SCALE GENOMIC DNA]</scope>
    <source>
        <strain evidence="2 3">CGMCC 1.13654</strain>
    </source>
</reference>
<evidence type="ECO:0000313" key="2">
    <source>
        <dbReference type="EMBL" id="MBA2934555.1"/>
    </source>
</evidence>
<dbReference type="AlphaFoldDB" id="A0A838L769"/>
<feature type="region of interest" description="Disordered" evidence="1">
    <location>
        <begin position="44"/>
        <end position="64"/>
    </location>
</feature>
<dbReference type="RefSeq" id="WP_160366026.1">
    <property type="nucleotide sequence ID" value="NZ_JACEIB010000006.1"/>
</dbReference>
<evidence type="ECO:0000256" key="1">
    <source>
        <dbReference type="SAM" id="MobiDB-lite"/>
    </source>
</evidence>
<gene>
    <name evidence="2" type="ORF">HZF05_10655</name>
</gene>
<accession>A0A838L769</accession>
<organism evidence="2 3">
    <name type="scientific">Sphingomonas chungangi</name>
    <dbReference type="NCBI Taxonomy" id="2683589"/>
    <lineage>
        <taxon>Bacteria</taxon>
        <taxon>Pseudomonadati</taxon>
        <taxon>Pseudomonadota</taxon>
        <taxon>Alphaproteobacteria</taxon>
        <taxon>Sphingomonadales</taxon>
        <taxon>Sphingomonadaceae</taxon>
        <taxon>Sphingomonas</taxon>
    </lineage>
</organism>
<protein>
    <submittedName>
        <fullName evidence="2">DUF3606 domain-containing protein</fullName>
    </submittedName>
</protein>
<dbReference type="EMBL" id="JACEIB010000006">
    <property type="protein sequence ID" value="MBA2934555.1"/>
    <property type="molecule type" value="Genomic_DNA"/>
</dbReference>
<feature type="region of interest" description="Disordered" evidence="1">
    <location>
        <begin position="1"/>
        <end position="20"/>
    </location>
</feature>
<dbReference type="Proteomes" id="UP000570166">
    <property type="component" value="Unassembled WGS sequence"/>
</dbReference>